<dbReference type="GO" id="GO:0052905">
    <property type="term" value="F:tRNA (guanosine(9)-N1)-methyltransferase activity"/>
    <property type="evidence" value="ECO:0007669"/>
    <property type="project" value="UniProtKB-EC"/>
</dbReference>
<keyword evidence="6" id="KW-0808">Transferase</keyword>
<keyword evidence="10 20" id="KW-0175">Coiled coil</keyword>
<organism evidence="23 24">
    <name type="scientific">Callorhinchus milii</name>
    <name type="common">Ghost shark</name>
    <dbReference type="NCBI Taxonomy" id="7868"/>
    <lineage>
        <taxon>Eukaryota</taxon>
        <taxon>Metazoa</taxon>
        <taxon>Chordata</taxon>
        <taxon>Craniata</taxon>
        <taxon>Vertebrata</taxon>
        <taxon>Chondrichthyes</taxon>
        <taxon>Holocephali</taxon>
        <taxon>Chimaeriformes</taxon>
        <taxon>Callorhinchidae</taxon>
        <taxon>Callorhinchus</taxon>
    </lineage>
</organism>
<comment type="subcellular location">
    <subcellularLocation>
        <location evidence="1">Mitochondrion</location>
    </subcellularLocation>
</comment>
<evidence type="ECO:0000256" key="6">
    <source>
        <dbReference type="ARBA" id="ARBA00022679"/>
    </source>
</evidence>
<dbReference type="EC" id="2.1.1.218" evidence="2"/>
<evidence type="ECO:0000256" key="8">
    <source>
        <dbReference type="ARBA" id="ARBA00022694"/>
    </source>
</evidence>
<evidence type="ECO:0000256" key="11">
    <source>
        <dbReference type="ARBA" id="ARBA00023128"/>
    </source>
</evidence>
<evidence type="ECO:0000256" key="13">
    <source>
        <dbReference type="ARBA" id="ARBA00029803"/>
    </source>
</evidence>
<dbReference type="GeneTree" id="ENSGT00530000063169"/>
<evidence type="ECO:0000256" key="14">
    <source>
        <dbReference type="ARBA" id="ARBA00030623"/>
    </source>
</evidence>
<dbReference type="GO" id="GO:0097745">
    <property type="term" value="P:mitochondrial tRNA 5'-end processing"/>
    <property type="evidence" value="ECO:0007669"/>
    <property type="project" value="TreeGrafter"/>
</dbReference>
<reference evidence="24" key="1">
    <citation type="journal article" date="2006" name="Science">
        <title>Ancient noncoding elements conserved in the human genome.</title>
        <authorList>
            <person name="Venkatesh B."/>
            <person name="Kirkness E.F."/>
            <person name="Loh Y.H."/>
            <person name="Halpern A.L."/>
            <person name="Lee A.P."/>
            <person name="Johnson J."/>
            <person name="Dandona N."/>
            <person name="Viswanathan L.D."/>
            <person name="Tay A."/>
            <person name="Venter J.C."/>
            <person name="Strausberg R.L."/>
            <person name="Brenner S."/>
        </authorList>
    </citation>
    <scope>NUCLEOTIDE SEQUENCE [LARGE SCALE GENOMIC DNA]</scope>
</reference>
<reference evidence="24" key="3">
    <citation type="journal article" date="2014" name="Nature">
        <title>Elephant shark genome provides unique insights into gnathostome evolution.</title>
        <authorList>
            <consortium name="International Elephant Shark Genome Sequencing Consortium"/>
            <person name="Venkatesh B."/>
            <person name="Lee A.P."/>
            <person name="Ravi V."/>
            <person name="Maurya A.K."/>
            <person name="Lian M.M."/>
            <person name="Swann J.B."/>
            <person name="Ohta Y."/>
            <person name="Flajnik M.F."/>
            <person name="Sutoh Y."/>
            <person name="Kasahara M."/>
            <person name="Hoon S."/>
            <person name="Gangu V."/>
            <person name="Roy S.W."/>
            <person name="Irimia M."/>
            <person name="Korzh V."/>
            <person name="Kondrychyn I."/>
            <person name="Lim Z.W."/>
            <person name="Tay B.H."/>
            <person name="Tohari S."/>
            <person name="Kong K.W."/>
            <person name="Ho S."/>
            <person name="Lorente-Galdos B."/>
            <person name="Quilez J."/>
            <person name="Marques-Bonet T."/>
            <person name="Raney B.J."/>
            <person name="Ingham P.W."/>
            <person name="Tay A."/>
            <person name="Hillier L.W."/>
            <person name="Minx P."/>
            <person name="Boehm T."/>
            <person name="Wilson R.K."/>
            <person name="Brenner S."/>
            <person name="Warren W.C."/>
        </authorList>
    </citation>
    <scope>NUCLEOTIDE SEQUENCE [LARGE SCALE GENOMIC DNA]</scope>
</reference>
<evidence type="ECO:0000256" key="5">
    <source>
        <dbReference type="ARBA" id="ARBA00022603"/>
    </source>
</evidence>
<evidence type="ECO:0000256" key="20">
    <source>
        <dbReference type="SAM" id="Coils"/>
    </source>
</evidence>
<evidence type="ECO:0000256" key="10">
    <source>
        <dbReference type="ARBA" id="ARBA00023054"/>
    </source>
</evidence>
<dbReference type="InterPro" id="IPR007356">
    <property type="entry name" value="tRNA_m1G_MeTrfase_euk"/>
</dbReference>
<protein>
    <recommendedName>
        <fullName evidence="4">tRNA methyltransferase 10 homolog C</fullName>
        <ecNumber evidence="2">2.1.1.218</ecNumber>
        <ecNumber evidence="3">2.1.1.221</ecNumber>
    </recommendedName>
    <alternativeName>
        <fullName evidence="14">Mitochondrial ribonuclease P protein 1</fullName>
    </alternativeName>
    <alternativeName>
        <fullName evidence="13">RNA (guanine-9-)-methyltransferase domain-containing protein 1</fullName>
    </alternativeName>
    <alternativeName>
        <fullName evidence="15">mRNA methyladenosine-N(1)-methyltransferase</fullName>
    </alternativeName>
    <alternativeName>
        <fullName evidence="16">tRNA (adenine(9)-N(1))-methyltransferase</fullName>
    </alternativeName>
    <alternativeName>
        <fullName evidence="12">tRNA (guanine(9)-N(1))-methyltransferase</fullName>
    </alternativeName>
</protein>
<dbReference type="FunCoup" id="A0A4W3K853">
    <property type="interactions" value="596"/>
</dbReference>
<evidence type="ECO:0000256" key="18">
    <source>
        <dbReference type="ARBA" id="ARBA00048434"/>
    </source>
</evidence>
<dbReference type="GO" id="GO:0160106">
    <property type="term" value="F:tRNA (adenine(9)-N1)-methyltransferase activity"/>
    <property type="evidence" value="ECO:0007669"/>
    <property type="project" value="UniProtKB-EC"/>
</dbReference>
<dbReference type="Ensembl" id="ENSCMIT00000048487.1">
    <property type="protein sequence ID" value="ENSCMIP00000047813.1"/>
    <property type="gene ID" value="ENSCMIG00000019570.1"/>
</dbReference>
<evidence type="ECO:0000256" key="4">
    <source>
        <dbReference type="ARBA" id="ARBA00014681"/>
    </source>
</evidence>
<dbReference type="OrthoDB" id="9976048at2759"/>
<dbReference type="RefSeq" id="XP_042190578.1">
    <property type="nucleotide sequence ID" value="XM_042334644.1"/>
</dbReference>
<name>A0A4W3K853_CALMI</name>
<reference evidence="23" key="5">
    <citation type="submission" date="2025-09" db="UniProtKB">
        <authorList>
            <consortium name="Ensembl"/>
        </authorList>
    </citation>
    <scope>IDENTIFICATION</scope>
</reference>
<evidence type="ECO:0000256" key="19">
    <source>
        <dbReference type="ARBA" id="ARBA00048481"/>
    </source>
</evidence>
<dbReference type="STRING" id="7868.ENSCMIP00000047813"/>
<dbReference type="OMA" id="HHWEHVL"/>
<dbReference type="GO" id="GO:0070131">
    <property type="term" value="P:positive regulation of mitochondrial translation"/>
    <property type="evidence" value="ECO:0007669"/>
    <property type="project" value="TreeGrafter"/>
</dbReference>
<keyword evidence="24" id="KW-1185">Reference proteome</keyword>
<dbReference type="AlphaFoldDB" id="A0A4W3K853"/>
<dbReference type="SMR" id="A0A4W3K853"/>
<evidence type="ECO:0000256" key="3">
    <source>
        <dbReference type="ARBA" id="ARBA00012797"/>
    </source>
</evidence>
<evidence type="ECO:0000256" key="15">
    <source>
        <dbReference type="ARBA" id="ARBA00031759"/>
    </source>
</evidence>
<dbReference type="InterPro" id="IPR025812">
    <property type="entry name" value="Trm10_C_MTase_dom"/>
</dbReference>
<dbReference type="PANTHER" id="PTHR13563:SF5">
    <property type="entry name" value="TRNA METHYLTRANSFERASE 10 HOMOLOG C"/>
    <property type="match status" value="1"/>
</dbReference>
<feature type="compositionally biased region" description="Basic residues" evidence="21">
    <location>
        <begin position="436"/>
        <end position="451"/>
    </location>
</feature>
<evidence type="ECO:0000259" key="22">
    <source>
        <dbReference type="PROSITE" id="PS51675"/>
    </source>
</evidence>
<comment type="catalytic activity">
    <reaction evidence="18">
        <text>guanosine(9) in tRNA + S-adenosyl-L-methionine = N(1)-methylguanosine(9) in tRNA + S-adenosyl-L-homocysteine + H(+)</text>
        <dbReference type="Rhea" id="RHEA:43156"/>
        <dbReference type="Rhea" id="RHEA-COMP:10367"/>
        <dbReference type="Rhea" id="RHEA-COMP:10368"/>
        <dbReference type="ChEBI" id="CHEBI:15378"/>
        <dbReference type="ChEBI" id="CHEBI:57856"/>
        <dbReference type="ChEBI" id="CHEBI:59789"/>
        <dbReference type="ChEBI" id="CHEBI:73542"/>
        <dbReference type="ChEBI" id="CHEBI:74269"/>
        <dbReference type="EC" id="2.1.1.221"/>
    </reaction>
</comment>
<keyword evidence="5" id="KW-0489">Methyltransferase</keyword>
<dbReference type="KEGG" id="cmk:103180116"/>
<feature type="coiled-coil region" evidence="20">
    <location>
        <begin position="142"/>
        <end position="169"/>
    </location>
</feature>
<dbReference type="FunFam" id="3.40.1280.30:FF:000003">
    <property type="entry name" value="tRNA methyltransferase 10C, mitochondrial RNase P subunit"/>
    <property type="match status" value="1"/>
</dbReference>
<comment type="catalytic activity">
    <reaction evidence="19">
        <text>an adenosine in mRNA + S-adenosyl-L-methionine = an N(1)-methyladenosine in mRNA + S-adenosyl-L-homocysteine + H(+)</text>
        <dbReference type="Rhea" id="RHEA:55392"/>
        <dbReference type="Rhea" id="RHEA-COMP:12414"/>
        <dbReference type="Rhea" id="RHEA-COMP:12415"/>
        <dbReference type="ChEBI" id="CHEBI:15378"/>
        <dbReference type="ChEBI" id="CHEBI:57856"/>
        <dbReference type="ChEBI" id="CHEBI:59789"/>
        <dbReference type="ChEBI" id="CHEBI:74411"/>
        <dbReference type="ChEBI" id="CHEBI:74491"/>
    </reaction>
</comment>
<dbReference type="InterPro" id="IPR038459">
    <property type="entry name" value="MT_TRM10-typ_sf"/>
</dbReference>
<evidence type="ECO:0000256" key="1">
    <source>
        <dbReference type="ARBA" id="ARBA00004173"/>
    </source>
</evidence>
<evidence type="ECO:0000256" key="21">
    <source>
        <dbReference type="SAM" id="MobiDB-lite"/>
    </source>
</evidence>
<evidence type="ECO:0000313" key="23">
    <source>
        <dbReference type="Ensembl" id="ENSCMIP00000047813.1"/>
    </source>
</evidence>
<dbReference type="InterPro" id="IPR028564">
    <property type="entry name" value="MT_TRM10-typ"/>
</dbReference>
<dbReference type="Proteomes" id="UP000314986">
    <property type="component" value="Unassembled WGS sequence"/>
</dbReference>
<dbReference type="PROSITE" id="PS51675">
    <property type="entry name" value="SAM_MT_TRM10"/>
    <property type="match status" value="1"/>
</dbReference>
<evidence type="ECO:0000256" key="16">
    <source>
        <dbReference type="ARBA" id="ARBA00033019"/>
    </source>
</evidence>
<keyword evidence="11" id="KW-0496">Mitochondrion</keyword>
<accession>A0A4W3K853</accession>
<dbReference type="RefSeq" id="XP_007893958.1">
    <property type="nucleotide sequence ID" value="XM_007895767.1"/>
</dbReference>
<dbReference type="PANTHER" id="PTHR13563">
    <property type="entry name" value="TRNA (GUANINE-9-) METHYLTRANSFERASE"/>
    <property type="match status" value="1"/>
</dbReference>
<dbReference type="GeneID" id="103180116"/>
<keyword evidence="8" id="KW-0819">tRNA processing</keyword>
<dbReference type="GO" id="GO:0005739">
    <property type="term" value="C:mitochondrion"/>
    <property type="evidence" value="ECO:0007669"/>
    <property type="project" value="UniProtKB-SubCell"/>
</dbReference>
<keyword evidence="7" id="KW-0949">S-adenosyl-L-methionine</keyword>
<dbReference type="GO" id="GO:0032259">
    <property type="term" value="P:methylation"/>
    <property type="evidence" value="ECO:0007669"/>
    <property type="project" value="UniProtKB-KW"/>
</dbReference>
<evidence type="ECO:0000256" key="2">
    <source>
        <dbReference type="ARBA" id="ARBA00012794"/>
    </source>
</evidence>
<dbReference type="CDD" id="cd18102">
    <property type="entry name" value="Trm10_MRRP1"/>
    <property type="match status" value="1"/>
</dbReference>
<dbReference type="Gene3D" id="3.40.1280.30">
    <property type="match status" value="1"/>
</dbReference>
<keyword evidence="9" id="KW-0809">Transit peptide</keyword>
<dbReference type="RefSeq" id="XP_007893957.1">
    <property type="nucleotide sequence ID" value="XM_007895766.1"/>
</dbReference>
<feature type="region of interest" description="Disordered" evidence="21">
    <location>
        <begin position="426"/>
        <end position="451"/>
    </location>
</feature>
<reference evidence="23" key="4">
    <citation type="submission" date="2025-08" db="UniProtKB">
        <authorList>
            <consortium name="Ensembl"/>
        </authorList>
    </citation>
    <scope>IDENTIFICATION</scope>
</reference>
<dbReference type="InParanoid" id="A0A4W3K853"/>
<comment type="catalytic activity">
    <reaction evidence="17">
        <text>adenosine(9) in tRNA + S-adenosyl-L-methionine = N(1)-methyladenosine(9) in tRNA + S-adenosyl-L-homocysteine + H(+)</text>
        <dbReference type="Rhea" id="RHEA:43148"/>
        <dbReference type="Rhea" id="RHEA-COMP:10363"/>
        <dbReference type="Rhea" id="RHEA-COMP:10364"/>
        <dbReference type="ChEBI" id="CHEBI:15378"/>
        <dbReference type="ChEBI" id="CHEBI:57856"/>
        <dbReference type="ChEBI" id="CHEBI:59789"/>
        <dbReference type="ChEBI" id="CHEBI:74411"/>
        <dbReference type="ChEBI" id="CHEBI:74491"/>
        <dbReference type="EC" id="2.1.1.218"/>
    </reaction>
</comment>
<dbReference type="EC" id="2.1.1.221" evidence="3"/>
<feature type="compositionally biased region" description="Polar residues" evidence="21">
    <location>
        <begin position="426"/>
        <end position="435"/>
    </location>
</feature>
<proteinExistence type="predicted"/>
<evidence type="ECO:0000313" key="24">
    <source>
        <dbReference type="Proteomes" id="UP000314986"/>
    </source>
</evidence>
<evidence type="ECO:0000256" key="17">
    <source>
        <dbReference type="ARBA" id="ARBA00048278"/>
    </source>
</evidence>
<gene>
    <name evidence="23" type="primary">trmt10c</name>
</gene>
<evidence type="ECO:0000256" key="7">
    <source>
        <dbReference type="ARBA" id="ARBA00022691"/>
    </source>
</evidence>
<dbReference type="CTD" id="54931"/>
<evidence type="ECO:0000256" key="9">
    <source>
        <dbReference type="ARBA" id="ARBA00022946"/>
    </source>
</evidence>
<reference evidence="24" key="2">
    <citation type="journal article" date="2007" name="PLoS Biol.">
        <title>Survey sequencing and comparative analysis of the elephant shark (Callorhinchus milii) genome.</title>
        <authorList>
            <person name="Venkatesh B."/>
            <person name="Kirkness E.F."/>
            <person name="Loh Y.H."/>
            <person name="Halpern A.L."/>
            <person name="Lee A.P."/>
            <person name="Johnson J."/>
            <person name="Dandona N."/>
            <person name="Viswanathan L.D."/>
            <person name="Tay A."/>
            <person name="Venter J.C."/>
            <person name="Strausberg R.L."/>
            <person name="Brenner S."/>
        </authorList>
    </citation>
    <scope>NUCLEOTIDE SEQUENCE [LARGE SCALE GENOMIC DNA]</scope>
</reference>
<dbReference type="GO" id="GO:0005654">
    <property type="term" value="C:nucleoplasm"/>
    <property type="evidence" value="ECO:0007669"/>
    <property type="project" value="TreeGrafter"/>
</dbReference>
<evidence type="ECO:0000256" key="12">
    <source>
        <dbReference type="ARBA" id="ARBA00029727"/>
    </source>
</evidence>
<dbReference type="GO" id="GO:0000049">
    <property type="term" value="F:tRNA binding"/>
    <property type="evidence" value="ECO:0007669"/>
    <property type="project" value="TreeGrafter"/>
</dbReference>
<sequence>MWLHSAKILQSFNRCYSLRIKTGVKIKMGLSVFRSRPLCRTLFFTPYLKNEERNVSTDKLDLDSWKTVMRENVVEEIQPSTSENLEDSPLAATRELVEMWRLAGKQVPENMTEEHLKNFEELPTKSSKKKYLKFLSIKEGIKKNAKIKKEKLRQDRADQLEKAGDSEEEQEMKNSFFLQFWQRSFNVLHNWRAAQSMIHGQPLVFDMSYDKQMGNRELVNTVSQLIECEGWNRRSLEPFHLHFCNISPGGSYHKELLKRYGATWDKLLITVTEKSYIDIFPRNKLVYLTADSPRVMKTFDHDKIYIIGSIVDRSIQTGLSLANAKRLNLATERLPLDEYLKWEIGAKNLTLNQMINIMLSMKDTGRWEEALKFVPKRKHEGFVQNRKEKILYNDKKKRCTPLFSRTENYSNKNTMDYDREMRHTQYKSTLNPNQATKKRLHSRKQKSIWED</sequence>
<feature type="domain" description="SAM-dependent MTase TRM10-type" evidence="22">
    <location>
        <begin position="189"/>
        <end position="381"/>
    </location>
</feature>
<dbReference type="RefSeq" id="XP_007893956.1">
    <property type="nucleotide sequence ID" value="XM_007895765.1"/>
</dbReference>